<organism evidence="1 2">
    <name type="scientific">Colletotrichum navitas</name>
    <dbReference type="NCBI Taxonomy" id="681940"/>
    <lineage>
        <taxon>Eukaryota</taxon>
        <taxon>Fungi</taxon>
        <taxon>Dikarya</taxon>
        <taxon>Ascomycota</taxon>
        <taxon>Pezizomycotina</taxon>
        <taxon>Sordariomycetes</taxon>
        <taxon>Hypocreomycetidae</taxon>
        <taxon>Glomerellales</taxon>
        <taxon>Glomerellaceae</taxon>
        <taxon>Colletotrichum</taxon>
        <taxon>Colletotrichum graminicola species complex</taxon>
    </lineage>
</organism>
<dbReference type="AlphaFoldDB" id="A0AAD8QA87"/>
<dbReference type="Proteomes" id="UP001230504">
    <property type="component" value="Unassembled WGS sequence"/>
</dbReference>
<dbReference type="GeneID" id="85441011"/>
<protein>
    <submittedName>
        <fullName evidence="1">Uncharacterized protein</fullName>
    </submittedName>
</protein>
<name>A0AAD8QA87_9PEZI</name>
<gene>
    <name evidence="1" type="ORF">LY79DRAFT_538763</name>
</gene>
<reference evidence="1" key="1">
    <citation type="submission" date="2021-06" db="EMBL/GenBank/DDBJ databases">
        <title>Comparative genomics, transcriptomics and evolutionary studies reveal genomic signatures of adaptation to plant cell wall in hemibiotrophic fungi.</title>
        <authorList>
            <consortium name="DOE Joint Genome Institute"/>
            <person name="Baroncelli R."/>
            <person name="Diaz J.F."/>
            <person name="Benocci T."/>
            <person name="Peng M."/>
            <person name="Battaglia E."/>
            <person name="Haridas S."/>
            <person name="Andreopoulos W."/>
            <person name="Labutti K."/>
            <person name="Pangilinan J."/>
            <person name="Floch G.L."/>
            <person name="Makela M.R."/>
            <person name="Henrissat B."/>
            <person name="Grigoriev I.V."/>
            <person name="Crouch J.A."/>
            <person name="De Vries R.P."/>
            <person name="Sukno S.A."/>
            <person name="Thon M.R."/>
        </authorList>
    </citation>
    <scope>NUCLEOTIDE SEQUENCE</scope>
    <source>
        <strain evidence="1">CBS 125086</strain>
    </source>
</reference>
<comment type="caution">
    <text evidence="1">The sequence shown here is derived from an EMBL/GenBank/DDBJ whole genome shotgun (WGS) entry which is preliminary data.</text>
</comment>
<dbReference type="EMBL" id="JAHLJV010000005">
    <property type="protein sequence ID" value="KAK1598301.1"/>
    <property type="molecule type" value="Genomic_DNA"/>
</dbReference>
<evidence type="ECO:0000313" key="2">
    <source>
        <dbReference type="Proteomes" id="UP001230504"/>
    </source>
</evidence>
<accession>A0AAD8QA87</accession>
<evidence type="ECO:0000313" key="1">
    <source>
        <dbReference type="EMBL" id="KAK1598301.1"/>
    </source>
</evidence>
<dbReference type="RefSeq" id="XP_060419006.1">
    <property type="nucleotide sequence ID" value="XM_060556771.1"/>
</dbReference>
<keyword evidence="2" id="KW-1185">Reference proteome</keyword>
<proteinExistence type="predicted"/>
<sequence>MVPPYRACQRLRSFPRPLPVAKEKEREGEAFHQETRVCGICHASCNSAAVTASFPPPPLILAGVTLSLSLSLSPSLSLFREHLCLGEVGVRCDVLSASQSIFADAGVSCCLYVHVSVCDPMHLSHMRSQPLASTESVDKDIVQGKDRMGGG</sequence>